<evidence type="ECO:0000259" key="2">
    <source>
        <dbReference type="Pfam" id="PF03625"/>
    </source>
</evidence>
<dbReference type="InterPro" id="IPR035923">
    <property type="entry name" value="TT1751-like_sf"/>
</dbReference>
<proteinExistence type="predicted"/>
<evidence type="ECO:0000256" key="1">
    <source>
        <dbReference type="SAM" id="SignalP"/>
    </source>
</evidence>
<dbReference type="CDD" id="cd14797">
    <property type="entry name" value="DUF302"/>
    <property type="match status" value="1"/>
</dbReference>
<organism evidence="3 4">
    <name type="scientific">Planctobacterium marinum</name>
    <dbReference type="NCBI Taxonomy" id="1631968"/>
    <lineage>
        <taxon>Bacteria</taxon>
        <taxon>Pseudomonadati</taxon>
        <taxon>Pseudomonadota</taxon>
        <taxon>Gammaproteobacteria</taxon>
        <taxon>Alteromonadales</taxon>
        <taxon>Alteromonadaceae</taxon>
        <taxon>Planctobacterium</taxon>
    </lineage>
</organism>
<accession>A0AA48HVW2</accession>
<evidence type="ECO:0000313" key="4">
    <source>
        <dbReference type="Proteomes" id="UP001333710"/>
    </source>
</evidence>
<gene>
    <name evidence="3" type="ORF">MACH26_10510</name>
</gene>
<name>A0AA48HVW2_9ALTE</name>
<keyword evidence="1" id="KW-0732">Signal</keyword>
<feature type="signal peptide" evidence="1">
    <location>
        <begin position="1"/>
        <end position="20"/>
    </location>
</feature>
<dbReference type="EMBL" id="AP027272">
    <property type="protein sequence ID" value="BDX05530.1"/>
    <property type="molecule type" value="Genomic_DNA"/>
</dbReference>
<dbReference type="PANTHER" id="PTHR38342">
    <property type="entry name" value="SLR5037 PROTEIN"/>
    <property type="match status" value="1"/>
</dbReference>
<dbReference type="Proteomes" id="UP001333710">
    <property type="component" value="Chromosome"/>
</dbReference>
<dbReference type="InterPro" id="IPR005180">
    <property type="entry name" value="DUF302"/>
</dbReference>
<reference evidence="3" key="1">
    <citation type="submission" date="2023-01" db="EMBL/GenBank/DDBJ databases">
        <title>Complete genome sequence of Planctobacterium marinum strain Dej080120_11.</title>
        <authorList>
            <person name="Ueki S."/>
            <person name="Maruyama F."/>
        </authorList>
    </citation>
    <scope>NUCLEOTIDE SEQUENCE</scope>
    <source>
        <strain evidence="3">Dej080120_11</strain>
    </source>
</reference>
<dbReference type="PANTHER" id="PTHR38342:SF2">
    <property type="entry name" value="INNER MEMBRANE OR EXPORTED"/>
    <property type="match status" value="1"/>
</dbReference>
<feature type="chain" id="PRO_5041217207" description="DUF302 domain-containing protein" evidence="1">
    <location>
        <begin position="21"/>
        <end position="152"/>
    </location>
</feature>
<feature type="domain" description="DUF302" evidence="2">
    <location>
        <begin position="55"/>
        <end position="117"/>
    </location>
</feature>
<sequence length="152" mass="16657">MKLVKLVLLFSVFISTSVFAAEGLIAIKSQHSVTQTLDNLSEGLTAKGMTVFSRIDHQAGASKVGKQLRATSLLIFGNPNVGTPLMQCQQSIAMDLPQKMLAWQDEQGQVWLGYNDPLYLAQRHDIDMDSPCYAVLEKVSVVLENFAQAASQ</sequence>
<dbReference type="Pfam" id="PF03625">
    <property type="entry name" value="DUF302"/>
    <property type="match status" value="1"/>
</dbReference>
<keyword evidence="4" id="KW-1185">Reference proteome</keyword>
<dbReference type="KEGG" id="pmaw:MACH26_10510"/>
<protein>
    <recommendedName>
        <fullName evidence="2">DUF302 domain-containing protein</fullName>
    </recommendedName>
</protein>
<dbReference type="AlphaFoldDB" id="A0AA48HVW2"/>
<dbReference type="RefSeq" id="WP_338291508.1">
    <property type="nucleotide sequence ID" value="NZ_AP027272.1"/>
</dbReference>
<dbReference type="SUPFAM" id="SSF103247">
    <property type="entry name" value="TT1751-like"/>
    <property type="match status" value="1"/>
</dbReference>
<dbReference type="Gene3D" id="3.30.310.70">
    <property type="entry name" value="TT1751-like domain"/>
    <property type="match status" value="1"/>
</dbReference>
<evidence type="ECO:0000313" key="3">
    <source>
        <dbReference type="EMBL" id="BDX05530.1"/>
    </source>
</evidence>